<dbReference type="InterPro" id="IPR041657">
    <property type="entry name" value="HTH_17"/>
</dbReference>
<evidence type="ECO:0000313" key="3">
    <source>
        <dbReference type="Proteomes" id="UP000095746"/>
    </source>
</evidence>
<dbReference type="InterPro" id="IPR009061">
    <property type="entry name" value="DNA-bd_dom_put_sf"/>
</dbReference>
<evidence type="ECO:0000313" key="2">
    <source>
        <dbReference type="EMBL" id="CUO32356.1"/>
    </source>
</evidence>
<dbReference type="SUPFAM" id="SSF46955">
    <property type="entry name" value="Putative DNA-binding domain"/>
    <property type="match status" value="1"/>
</dbReference>
<dbReference type="GO" id="GO:0003677">
    <property type="term" value="F:DNA binding"/>
    <property type="evidence" value="ECO:0007669"/>
    <property type="project" value="InterPro"/>
</dbReference>
<evidence type="ECO:0000259" key="1">
    <source>
        <dbReference type="Pfam" id="PF12728"/>
    </source>
</evidence>
<dbReference type="Proteomes" id="UP000095746">
    <property type="component" value="Unassembled WGS sequence"/>
</dbReference>
<dbReference type="AlphaFoldDB" id="A0A174E7A6"/>
<proteinExistence type="predicted"/>
<feature type="domain" description="Helix-turn-helix" evidence="1">
    <location>
        <begin position="5"/>
        <end position="53"/>
    </location>
</feature>
<protein>
    <submittedName>
        <fullName evidence="2">DNA binding domain, excisionase family</fullName>
    </submittedName>
</protein>
<dbReference type="InterPro" id="IPR010093">
    <property type="entry name" value="SinI_DNA-bd"/>
</dbReference>
<reference evidence="2 3" key="1">
    <citation type="submission" date="2015-09" db="EMBL/GenBank/DDBJ databases">
        <authorList>
            <consortium name="Pathogen Informatics"/>
        </authorList>
    </citation>
    <scope>NUCLEOTIDE SEQUENCE [LARGE SCALE GENOMIC DNA]</scope>
    <source>
        <strain evidence="2 3">2789STDY5608854</strain>
    </source>
</reference>
<gene>
    <name evidence="2" type="ORF">ERS852411_01343</name>
</gene>
<accession>A0A174E7A6</accession>
<dbReference type="NCBIfam" id="TIGR01764">
    <property type="entry name" value="excise"/>
    <property type="match status" value="1"/>
</dbReference>
<dbReference type="EMBL" id="CYZT01000074">
    <property type="protein sequence ID" value="CUO32356.1"/>
    <property type="molecule type" value="Genomic_DNA"/>
</dbReference>
<sequence>MEKLLLTRKEAADVLNISVDTLDELRDAKKIRCVRIGVRVYYSPDELRAFITKEGYVC</sequence>
<organism evidence="2 3">
    <name type="scientific">Flavonifractor plautii</name>
    <name type="common">Fusobacterium plautii</name>
    <dbReference type="NCBI Taxonomy" id="292800"/>
    <lineage>
        <taxon>Bacteria</taxon>
        <taxon>Bacillati</taxon>
        <taxon>Bacillota</taxon>
        <taxon>Clostridia</taxon>
        <taxon>Eubacteriales</taxon>
        <taxon>Oscillospiraceae</taxon>
        <taxon>Flavonifractor</taxon>
    </lineage>
</organism>
<dbReference type="Pfam" id="PF12728">
    <property type="entry name" value="HTH_17"/>
    <property type="match status" value="1"/>
</dbReference>
<name>A0A174E7A6_FLAPL</name>
<dbReference type="RefSeq" id="WP_226908094.1">
    <property type="nucleotide sequence ID" value="NZ_JAJBOD010000058.1"/>
</dbReference>